<evidence type="ECO:0000313" key="3">
    <source>
        <dbReference type="Proteomes" id="UP001059859"/>
    </source>
</evidence>
<gene>
    <name evidence="2" type="ORF">N2K95_02620</name>
</gene>
<evidence type="ECO:0000313" key="2">
    <source>
        <dbReference type="EMBL" id="UWX97597.1"/>
    </source>
</evidence>
<feature type="region of interest" description="Disordered" evidence="1">
    <location>
        <begin position="28"/>
        <end position="75"/>
    </location>
</feature>
<dbReference type="EMBL" id="CP104275">
    <property type="protein sequence ID" value="UWX97597.1"/>
    <property type="molecule type" value="Genomic_DNA"/>
</dbReference>
<protein>
    <submittedName>
        <fullName evidence="2">Uncharacterized protein</fullName>
    </submittedName>
</protein>
<keyword evidence="3" id="KW-1185">Reference proteome</keyword>
<name>A0ABY5YR71_9MICC</name>
<organism evidence="2 3">
    <name type="scientific">Arthrobacter zhaoxinii</name>
    <dbReference type="NCBI Taxonomy" id="2964616"/>
    <lineage>
        <taxon>Bacteria</taxon>
        <taxon>Bacillati</taxon>
        <taxon>Actinomycetota</taxon>
        <taxon>Actinomycetes</taxon>
        <taxon>Micrococcales</taxon>
        <taxon>Micrococcaceae</taxon>
        <taxon>Arthrobacter</taxon>
    </lineage>
</organism>
<proteinExistence type="predicted"/>
<sequence>MRAPKKKKPESAQPVLPPVEIHLAPAAEARLSQAGTHLPGSAPESALPGWQSLGKDHKPTHPNTKQGPRERKVRW</sequence>
<accession>A0ABY5YR71</accession>
<dbReference type="Proteomes" id="UP001059859">
    <property type="component" value="Chromosome"/>
</dbReference>
<reference evidence="2" key="1">
    <citation type="submission" date="2022-09" db="EMBL/GenBank/DDBJ databases">
        <title>Novel species in genus Arthrobacter.</title>
        <authorList>
            <person name="Liu Y."/>
        </authorList>
    </citation>
    <scope>NUCLEOTIDE SEQUENCE</scope>
    <source>
        <strain evidence="2">Zg-Y815</strain>
    </source>
</reference>
<evidence type="ECO:0000256" key="1">
    <source>
        <dbReference type="SAM" id="MobiDB-lite"/>
    </source>
</evidence>
<dbReference type="RefSeq" id="WP_255792890.1">
    <property type="nucleotide sequence ID" value="NZ_CP104275.1"/>
</dbReference>